<feature type="compositionally biased region" description="Low complexity" evidence="2">
    <location>
        <begin position="244"/>
        <end position="267"/>
    </location>
</feature>
<evidence type="ECO:0000313" key="4">
    <source>
        <dbReference type="Proteomes" id="UP000822688"/>
    </source>
</evidence>
<dbReference type="InterPro" id="IPR038795">
    <property type="entry name" value="MED8_plant"/>
</dbReference>
<feature type="coiled-coil region" evidence="1">
    <location>
        <begin position="326"/>
        <end position="353"/>
    </location>
</feature>
<evidence type="ECO:0000256" key="2">
    <source>
        <dbReference type="SAM" id="MobiDB-lite"/>
    </source>
</evidence>
<keyword evidence="1" id="KW-0175">Coiled coil</keyword>
<dbReference type="PANTHER" id="PTHR35552">
    <property type="entry name" value="MEDIATOR OF RNA POLYMERASE II TRANSCRIPTION SUBUNIT 8"/>
    <property type="match status" value="1"/>
</dbReference>
<evidence type="ECO:0000313" key="3">
    <source>
        <dbReference type="EMBL" id="KAG0570137.1"/>
    </source>
</evidence>
<accession>A0A8T0HHA2</accession>
<feature type="region of interest" description="Disordered" evidence="2">
    <location>
        <begin position="203"/>
        <end position="267"/>
    </location>
</feature>
<gene>
    <name evidence="3" type="ORF">KC19_6G141600</name>
</gene>
<sequence length="659" mass="70506">MAAPGGQVQAAVAVPPGQAAPRTDMAPVLQQLNLASLRTRTQDLHNAISRILHSFHTLPALKWSEVLGQFAMVNVELLNLVEDIKPILKMFVVYPKNVNAENATILPIMLSSKLLPEMEAEETILKDKMLAGIANLPVHMQSEKIQRQIELVRSVCDGAEKVLGEARKVYGLSSRQGPVALATLDKQQAARIGEQEKLLRAASNSGDGLRISPDQQQAPLMLPPHVSSALGTSATDPAGASFQRGSSSALPPSGLLRPAAPQQQTNPAQILQRSNIGVSMQPLGGAGSLPGVAAAATTIPYVNSPRSVAGNFNVPSPQQINTPSQVQQAALLRQQKIQQLQKQQQQVLQAQQQNQQLRRPGTPPIPQAQATLQPQGHQVNILQLQQQQAKLQQQNQLQQLQQQQQLHQQQQQQQYQQAQQQLQQQNLQQQQQSLHNQLQNTQLHAAQQNVLAQGSQGRNQLNQLGNMNPLYGNNQSSLLPPTMSGQSQTLLQQRYLQGNASHLYNMGNTTGNNMGNTMSNSMGNNMGNTMSNTMGNAMGNTMGNTLGNTMGNTLGNTMGNTIGNALGNNMGNPLVSNMGNSLGNNVTNAMGNSLGNNMGGTLGNPLVGNMGMAGSAAQGTSTLALPLQQQLAGPGNYSGLINANQLNAFAQQRQQPPPQ</sequence>
<dbReference type="PANTHER" id="PTHR35552:SF1">
    <property type="entry name" value="MEDIATOR OF RNA POLYMERASE II TRANSCRIPTION SUBUNIT 8"/>
    <property type="match status" value="1"/>
</dbReference>
<dbReference type="AlphaFoldDB" id="A0A8T0HHA2"/>
<evidence type="ECO:0008006" key="5">
    <source>
        <dbReference type="Google" id="ProtNLM"/>
    </source>
</evidence>
<keyword evidence="4" id="KW-1185">Reference proteome</keyword>
<dbReference type="EMBL" id="CM026427">
    <property type="protein sequence ID" value="KAG0570137.1"/>
    <property type="molecule type" value="Genomic_DNA"/>
</dbReference>
<reference evidence="3 4" key="1">
    <citation type="submission" date="2020-06" db="EMBL/GenBank/DDBJ databases">
        <title>WGS assembly of Ceratodon purpureus strain R40.</title>
        <authorList>
            <person name="Carey S.B."/>
            <person name="Jenkins J."/>
            <person name="Shu S."/>
            <person name="Lovell J.T."/>
            <person name="Sreedasyam A."/>
            <person name="Maumus F."/>
            <person name="Tiley G.P."/>
            <person name="Fernandez-Pozo N."/>
            <person name="Barry K."/>
            <person name="Chen C."/>
            <person name="Wang M."/>
            <person name="Lipzen A."/>
            <person name="Daum C."/>
            <person name="Saski C.A."/>
            <person name="Payton A.C."/>
            <person name="Mcbreen J.C."/>
            <person name="Conrad R.E."/>
            <person name="Kollar L.M."/>
            <person name="Olsson S."/>
            <person name="Huttunen S."/>
            <person name="Landis J.B."/>
            <person name="Wickett N.J."/>
            <person name="Johnson M.G."/>
            <person name="Rensing S.A."/>
            <person name="Grimwood J."/>
            <person name="Schmutz J."/>
            <person name="Mcdaniel S.F."/>
        </authorList>
    </citation>
    <scope>NUCLEOTIDE SEQUENCE [LARGE SCALE GENOMIC DNA]</scope>
    <source>
        <strain evidence="3 4">R40</strain>
    </source>
</reference>
<protein>
    <recommendedName>
        <fullName evidence="5">Mediator of RNA polymerase II transcription subunit 8</fullName>
    </recommendedName>
</protein>
<organism evidence="3 4">
    <name type="scientific">Ceratodon purpureus</name>
    <name type="common">Fire moss</name>
    <name type="synonym">Dicranum purpureum</name>
    <dbReference type="NCBI Taxonomy" id="3225"/>
    <lineage>
        <taxon>Eukaryota</taxon>
        <taxon>Viridiplantae</taxon>
        <taxon>Streptophyta</taxon>
        <taxon>Embryophyta</taxon>
        <taxon>Bryophyta</taxon>
        <taxon>Bryophytina</taxon>
        <taxon>Bryopsida</taxon>
        <taxon>Dicranidae</taxon>
        <taxon>Pseudoditrichales</taxon>
        <taxon>Ditrichaceae</taxon>
        <taxon>Ceratodon</taxon>
    </lineage>
</organism>
<proteinExistence type="predicted"/>
<dbReference type="Proteomes" id="UP000822688">
    <property type="component" value="Chromosome 6"/>
</dbReference>
<name>A0A8T0HHA2_CERPU</name>
<evidence type="ECO:0000256" key="1">
    <source>
        <dbReference type="SAM" id="Coils"/>
    </source>
</evidence>
<comment type="caution">
    <text evidence="3">The sequence shown here is derived from an EMBL/GenBank/DDBJ whole genome shotgun (WGS) entry which is preliminary data.</text>
</comment>
<feature type="coiled-coil region" evidence="1">
    <location>
        <begin position="381"/>
        <end position="432"/>
    </location>
</feature>
<dbReference type="GO" id="GO:0016592">
    <property type="term" value="C:mediator complex"/>
    <property type="evidence" value="ECO:0007669"/>
    <property type="project" value="InterPro"/>
</dbReference>